<feature type="transmembrane region" description="Helical" evidence="1">
    <location>
        <begin position="84"/>
        <end position="103"/>
    </location>
</feature>
<evidence type="ECO:0000313" key="2">
    <source>
        <dbReference type="EMBL" id="KTC87589.1"/>
    </source>
</evidence>
<dbReference type="Proteomes" id="UP000054736">
    <property type="component" value="Unassembled WGS sequence"/>
</dbReference>
<keyword evidence="1" id="KW-1133">Transmembrane helix</keyword>
<keyword evidence="1" id="KW-0472">Membrane</keyword>
<feature type="transmembrane region" description="Helical" evidence="1">
    <location>
        <begin position="56"/>
        <end position="77"/>
    </location>
</feature>
<gene>
    <name evidence="2" type="ORF">Ldro_1208</name>
</gene>
<dbReference type="PATRIC" id="fig|1212489.4.peg.1273"/>
<evidence type="ECO:0008006" key="4">
    <source>
        <dbReference type="Google" id="ProtNLM"/>
    </source>
</evidence>
<organism evidence="2 3">
    <name type="scientific">Legionella drozanskii LLAP-1</name>
    <dbReference type="NCBI Taxonomy" id="1212489"/>
    <lineage>
        <taxon>Bacteria</taxon>
        <taxon>Pseudomonadati</taxon>
        <taxon>Pseudomonadota</taxon>
        <taxon>Gammaproteobacteria</taxon>
        <taxon>Legionellales</taxon>
        <taxon>Legionellaceae</taxon>
        <taxon>Legionella</taxon>
    </lineage>
</organism>
<dbReference type="STRING" id="1212489.Ldro_1208"/>
<proteinExistence type="predicted"/>
<keyword evidence="3" id="KW-1185">Reference proteome</keyword>
<name>A0A0W0SXB9_9GAMM</name>
<accession>A0A0W0SXB9</accession>
<feature type="transmembrane region" description="Helical" evidence="1">
    <location>
        <begin position="7"/>
        <end position="36"/>
    </location>
</feature>
<evidence type="ECO:0000313" key="3">
    <source>
        <dbReference type="Proteomes" id="UP000054736"/>
    </source>
</evidence>
<protein>
    <recommendedName>
        <fullName evidence="4">Transmembrane protein</fullName>
    </recommendedName>
</protein>
<dbReference type="RefSeq" id="WP_058495512.1">
    <property type="nucleotide sequence ID" value="NZ_CAAAIU010000010.1"/>
</dbReference>
<evidence type="ECO:0000256" key="1">
    <source>
        <dbReference type="SAM" id="Phobius"/>
    </source>
</evidence>
<dbReference type="EMBL" id="LNXY01000020">
    <property type="protein sequence ID" value="KTC87589.1"/>
    <property type="molecule type" value="Genomic_DNA"/>
</dbReference>
<dbReference type="OrthoDB" id="5654088at2"/>
<comment type="caution">
    <text evidence="2">The sequence shown here is derived from an EMBL/GenBank/DDBJ whole genome shotgun (WGS) entry which is preliminary data.</text>
</comment>
<reference evidence="2 3" key="1">
    <citation type="submission" date="2015-11" db="EMBL/GenBank/DDBJ databases">
        <title>Genomic analysis of 38 Legionella species identifies large and diverse effector repertoires.</title>
        <authorList>
            <person name="Burstein D."/>
            <person name="Amaro F."/>
            <person name="Zusman T."/>
            <person name="Lifshitz Z."/>
            <person name="Cohen O."/>
            <person name="Gilbert J.A."/>
            <person name="Pupko T."/>
            <person name="Shuman H.A."/>
            <person name="Segal G."/>
        </authorList>
    </citation>
    <scope>NUCLEOTIDE SEQUENCE [LARGE SCALE GENOMIC DNA]</scope>
    <source>
        <strain evidence="2 3">ATCC 700990</strain>
    </source>
</reference>
<sequence>MLRPALIYLLLSIVVVIFARFAHMLIVYIDMLYAFINIKLTPIFSQGGLGLVFRKVILLVAIPVIIAAIPALSFRLVKGKEMPYFIELTWCLWLVIVLSNVLIRF</sequence>
<keyword evidence="1" id="KW-0812">Transmembrane</keyword>
<dbReference type="AlphaFoldDB" id="A0A0W0SXB9"/>